<protein>
    <submittedName>
        <fullName evidence="1">Uncharacterized protein</fullName>
    </submittedName>
</protein>
<accession>A0A916LEM6</accession>
<evidence type="ECO:0000313" key="1">
    <source>
        <dbReference type="EMBL" id="COZ58228.1"/>
    </source>
</evidence>
<dbReference type="Proteomes" id="UP000039021">
    <property type="component" value="Unassembled WGS sequence"/>
</dbReference>
<name>A0A916LEM6_MYCTX</name>
<organism evidence="1 2">
    <name type="scientific">Mycobacterium tuberculosis</name>
    <dbReference type="NCBI Taxonomy" id="1773"/>
    <lineage>
        <taxon>Bacteria</taxon>
        <taxon>Bacillati</taxon>
        <taxon>Actinomycetota</taxon>
        <taxon>Actinomycetes</taxon>
        <taxon>Mycobacteriales</taxon>
        <taxon>Mycobacteriaceae</taxon>
        <taxon>Mycobacterium</taxon>
        <taxon>Mycobacterium tuberculosis complex</taxon>
    </lineage>
</organism>
<reference evidence="2" key="1">
    <citation type="submission" date="2015-03" db="EMBL/GenBank/DDBJ databases">
        <authorList>
            <consortium name="Pathogen Informatics"/>
        </authorList>
    </citation>
    <scope>NUCLEOTIDE SEQUENCE [LARGE SCALE GENOMIC DNA]</scope>
    <source>
        <strain evidence="2">N09902308</strain>
    </source>
</reference>
<proteinExistence type="predicted"/>
<comment type="caution">
    <text evidence="1">The sequence shown here is derived from an EMBL/GenBank/DDBJ whole genome shotgun (WGS) entry which is preliminary data.</text>
</comment>
<dbReference type="AlphaFoldDB" id="A0A916LEM6"/>
<dbReference type="EMBL" id="CSBK01002196">
    <property type="protein sequence ID" value="COZ58228.1"/>
    <property type="molecule type" value="Genomic_DNA"/>
</dbReference>
<sequence length="33" mass="3233">MSIATIVGNTAIMRIALARLAAASSSSGSSAPR</sequence>
<gene>
    <name evidence="1" type="ORF">ERS007739_03920</name>
</gene>
<evidence type="ECO:0000313" key="2">
    <source>
        <dbReference type="Proteomes" id="UP000039021"/>
    </source>
</evidence>